<proteinExistence type="predicted"/>
<gene>
    <name evidence="2" type="ORF">QO014_000808</name>
</gene>
<evidence type="ECO:0000313" key="3">
    <source>
        <dbReference type="Proteomes" id="UP001241603"/>
    </source>
</evidence>
<dbReference type="InterPro" id="IPR003593">
    <property type="entry name" value="AAA+_ATPase"/>
</dbReference>
<comment type="caution">
    <text evidence="2">The sequence shown here is derived from an EMBL/GenBank/DDBJ whole genome shotgun (WGS) entry which is preliminary data.</text>
</comment>
<dbReference type="InterPro" id="IPR027417">
    <property type="entry name" value="P-loop_NTPase"/>
</dbReference>
<dbReference type="CDD" id="cd00009">
    <property type="entry name" value="AAA"/>
    <property type="match status" value="1"/>
</dbReference>
<dbReference type="Gene3D" id="3.40.50.300">
    <property type="entry name" value="P-loop containing nucleotide triphosphate hydrolases"/>
    <property type="match status" value="1"/>
</dbReference>
<protein>
    <submittedName>
        <fullName evidence="2">DNA polymerase III delta prime subunit</fullName>
    </submittedName>
</protein>
<keyword evidence="3" id="KW-1185">Reference proteome</keyword>
<evidence type="ECO:0000313" key="2">
    <source>
        <dbReference type="EMBL" id="MDQ0436438.1"/>
    </source>
</evidence>
<sequence length="769" mass="86284">MTYSFGALSHLDFEDLSRDLIGRELNIRFEAFVSGPDGGIDGRHAQGTDKIILQAKHYVASRYSDLKRAMKKERAAIDRLAPTRYILTSSCGLSPKNKAELATIVGASLQSESDIFGPGDLNSLLRRHPEVAKSHVKLWLTQTAMLERVLNAAAHSFNDITREEIVEKLKVYAPNPSFDAARGVLESQHVVIISGPPGVGKTTLAEMLGYAYLAEDWELVAIRSLDDGLAAISDSRRQLFYFDDFLGRVALDKNALAKMDSDLARFITRVRKSKNARFILTTRAPIFEEAKRHSEHLADRRLDISRYLLDVGIYTRRIKARILYNHLSTTGTPRSHVVSLIDSGLITEIVDHKNYSPRLIAQMTEGSRISDLEPAAYPTAFIAALDDPSQLWDIPFRKHIPRTCQHLLLTLFFCGEFWVPIDTLSVNYAAYHAALNAHFGTAHDPKDFEESLRILEGGFVKISGRSVMFVNPSVRDYLLNYLDDHILLNLAAKASLRTDWTQAVWEHAKRISPPWTVPAPPERAELARSFLPVAETFLTQPVRVRIKTEHGVYLHPHGLSNVDRAELLIDWWFASGEERFLALLHSLLSNPIDGWDPWRDGEDLIALIGKFRGPGYFDELPSREELANILVTGAIAMIESHSLNSEDLTKLSDAYEEWPTAVTDEMNTTLDAAIIRQFDELDETLRGMESESTVDEYLEMLDKLGARAGIPKYVLSSAAEAAEERKAVIERRSVVSHSPSLKNVGAQANDDFDDSALRNLFAPLREGRF</sequence>
<accession>A0ABU0H3G7</accession>
<dbReference type="SUPFAM" id="SSF52540">
    <property type="entry name" value="P-loop containing nucleoside triphosphate hydrolases"/>
    <property type="match status" value="2"/>
</dbReference>
<dbReference type="SMART" id="SM00382">
    <property type="entry name" value="AAA"/>
    <property type="match status" value="1"/>
</dbReference>
<organism evidence="2 3">
    <name type="scientific">Kaistia dalseonensis</name>
    <dbReference type="NCBI Taxonomy" id="410840"/>
    <lineage>
        <taxon>Bacteria</taxon>
        <taxon>Pseudomonadati</taxon>
        <taxon>Pseudomonadota</taxon>
        <taxon>Alphaproteobacteria</taxon>
        <taxon>Hyphomicrobiales</taxon>
        <taxon>Kaistiaceae</taxon>
        <taxon>Kaistia</taxon>
    </lineage>
</organism>
<dbReference type="EMBL" id="JAUSVO010000001">
    <property type="protein sequence ID" value="MDQ0436438.1"/>
    <property type="molecule type" value="Genomic_DNA"/>
</dbReference>
<dbReference type="Proteomes" id="UP001241603">
    <property type="component" value="Unassembled WGS sequence"/>
</dbReference>
<dbReference type="InterPro" id="IPR049050">
    <property type="entry name" value="nSTAND3"/>
</dbReference>
<reference evidence="2 3" key="1">
    <citation type="submission" date="2023-07" db="EMBL/GenBank/DDBJ databases">
        <title>Genomic Encyclopedia of Type Strains, Phase IV (KMG-IV): sequencing the most valuable type-strain genomes for metagenomic binning, comparative biology and taxonomic classification.</title>
        <authorList>
            <person name="Goeker M."/>
        </authorList>
    </citation>
    <scope>NUCLEOTIDE SEQUENCE [LARGE SCALE GENOMIC DNA]</scope>
    <source>
        <strain evidence="2 3">B6-8</strain>
    </source>
</reference>
<evidence type="ECO:0000259" key="1">
    <source>
        <dbReference type="SMART" id="SM00382"/>
    </source>
</evidence>
<feature type="domain" description="AAA+ ATPase" evidence="1">
    <location>
        <begin position="187"/>
        <end position="308"/>
    </location>
</feature>
<dbReference type="Pfam" id="PF20720">
    <property type="entry name" value="nSTAND3"/>
    <property type="match status" value="1"/>
</dbReference>
<name>A0ABU0H3G7_9HYPH</name>
<dbReference type="RefSeq" id="WP_266347350.1">
    <property type="nucleotide sequence ID" value="NZ_JAPKNG010000001.1"/>
</dbReference>